<dbReference type="Gene3D" id="3.30.30.30">
    <property type="match status" value="1"/>
</dbReference>
<dbReference type="Gene3D" id="3.30.420.40">
    <property type="match status" value="2"/>
</dbReference>
<dbReference type="PROSITE" id="PS01036">
    <property type="entry name" value="HSP70_3"/>
    <property type="match status" value="1"/>
</dbReference>
<dbReference type="InterPro" id="IPR018181">
    <property type="entry name" value="Heat_shock_70_CS"/>
</dbReference>
<dbReference type="Gene3D" id="1.20.1270.10">
    <property type="match status" value="1"/>
</dbReference>
<dbReference type="Gene3D" id="3.90.640.10">
    <property type="entry name" value="Actin, Chain A, domain 4"/>
    <property type="match status" value="1"/>
</dbReference>
<dbReference type="FunFam" id="1.20.1270.10:FF:000002">
    <property type="entry name" value="Heat shock 70 kDa protein 4"/>
    <property type="match status" value="1"/>
</dbReference>
<dbReference type="SUPFAM" id="SSF100920">
    <property type="entry name" value="Heat shock protein 70kD (HSP70), peptide-binding domain"/>
    <property type="match status" value="1"/>
</dbReference>
<evidence type="ECO:0000256" key="4">
    <source>
        <dbReference type="SAM" id="MobiDB-lite"/>
    </source>
</evidence>
<dbReference type="EMBL" id="KN837623">
    <property type="protein sequence ID" value="KIJ23624.1"/>
    <property type="molecule type" value="Genomic_DNA"/>
</dbReference>
<dbReference type="Proteomes" id="UP000054279">
    <property type="component" value="Unassembled WGS sequence"/>
</dbReference>
<dbReference type="FunFam" id="3.30.30.30:FF:000002">
    <property type="entry name" value="Heat shock 70 kDa protein 4"/>
    <property type="match status" value="1"/>
</dbReference>
<dbReference type="SUPFAM" id="SSF53067">
    <property type="entry name" value="Actin-like ATPase domain"/>
    <property type="match status" value="2"/>
</dbReference>
<evidence type="ECO:0000256" key="1">
    <source>
        <dbReference type="ARBA" id="ARBA00007381"/>
    </source>
</evidence>
<comment type="similarity">
    <text evidence="1">Belongs to the heat shock protein 70 family.</text>
</comment>
<dbReference type="InterPro" id="IPR029048">
    <property type="entry name" value="HSP70_C_sf"/>
</dbReference>
<dbReference type="InterPro" id="IPR013126">
    <property type="entry name" value="Hsp_70_fam"/>
</dbReference>
<feature type="region of interest" description="Disordered" evidence="4">
    <location>
        <begin position="746"/>
        <end position="787"/>
    </location>
</feature>
<dbReference type="FunFam" id="3.90.640.10:FF:000004">
    <property type="entry name" value="Heat shock 70 kDa protein 4"/>
    <property type="match status" value="1"/>
</dbReference>
<dbReference type="PANTHER" id="PTHR45639">
    <property type="entry name" value="HSC70CB, ISOFORM G-RELATED"/>
    <property type="match status" value="1"/>
</dbReference>
<dbReference type="GO" id="GO:0005524">
    <property type="term" value="F:ATP binding"/>
    <property type="evidence" value="ECO:0007669"/>
    <property type="project" value="UniProtKB-KW"/>
</dbReference>
<name>A0A0C9TNZ5_SPHS4</name>
<dbReference type="GO" id="GO:0005634">
    <property type="term" value="C:nucleus"/>
    <property type="evidence" value="ECO:0007669"/>
    <property type="project" value="TreeGrafter"/>
</dbReference>
<dbReference type="PRINTS" id="PR00301">
    <property type="entry name" value="HEATSHOCK70"/>
</dbReference>
<evidence type="ECO:0000313" key="6">
    <source>
        <dbReference type="Proteomes" id="UP000054279"/>
    </source>
</evidence>
<keyword evidence="3" id="KW-0067">ATP-binding</keyword>
<dbReference type="GO" id="GO:0140662">
    <property type="term" value="F:ATP-dependent protein folding chaperone"/>
    <property type="evidence" value="ECO:0007669"/>
    <property type="project" value="InterPro"/>
</dbReference>
<organism evidence="5 6">
    <name type="scientific">Sphaerobolus stellatus (strain SS14)</name>
    <dbReference type="NCBI Taxonomy" id="990650"/>
    <lineage>
        <taxon>Eukaryota</taxon>
        <taxon>Fungi</taxon>
        <taxon>Dikarya</taxon>
        <taxon>Basidiomycota</taxon>
        <taxon>Agaricomycotina</taxon>
        <taxon>Agaricomycetes</taxon>
        <taxon>Phallomycetidae</taxon>
        <taxon>Geastrales</taxon>
        <taxon>Sphaerobolaceae</taxon>
        <taxon>Sphaerobolus</taxon>
    </lineage>
</organism>
<dbReference type="HOGENOM" id="CLU_005965_5_1_1"/>
<dbReference type="FunFam" id="3.30.420.40:FF:000171">
    <property type="entry name" value="Heat shock 70 kDa protein 4"/>
    <property type="match status" value="2"/>
</dbReference>
<dbReference type="Pfam" id="PF00012">
    <property type="entry name" value="HSP70"/>
    <property type="match status" value="1"/>
</dbReference>
<accession>A0A0C9TNZ5</accession>
<dbReference type="Gene3D" id="2.60.34.10">
    <property type="entry name" value="Substrate Binding Domain Of DNAk, Chain A, domain 1"/>
    <property type="match status" value="1"/>
</dbReference>
<dbReference type="PANTHER" id="PTHR45639:SF4">
    <property type="entry name" value="HSC70CB, ISOFORM G"/>
    <property type="match status" value="1"/>
</dbReference>
<dbReference type="CDD" id="cd24094">
    <property type="entry name" value="ASKHA_NBD_HSP70_ScSse"/>
    <property type="match status" value="1"/>
</dbReference>
<reference evidence="5 6" key="1">
    <citation type="submission" date="2014-06" db="EMBL/GenBank/DDBJ databases">
        <title>Evolutionary Origins and Diversification of the Mycorrhizal Mutualists.</title>
        <authorList>
            <consortium name="DOE Joint Genome Institute"/>
            <consortium name="Mycorrhizal Genomics Consortium"/>
            <person name="Kohler A."/>
            <person name="Kuo A."/>
            <person name="Nagy L.G."/>
            <person name="Floudas D."/>
            <person name="Copeland A."/>
            <person name="Barry K.W."/>
            <person name="Cichocki N."/>
            <person name="Veneault-Fourrey C."/>
            <person name="LaButti K."/>
            <person name="Lindquist E.A."/>
            <person name="Lipzen A."/>
            <person name="Lundell T."/>
            <person name="Morin E."/>
            <person name="Murat C."/>
            <person name="Riley R."/>
            <person name="Ohm R."/>
            <person name="Sun H."/>
            <person name="Tunlid A."/>
            <person name="Henrissat B."/>
            <person name="Grigoriev I.V."/>
            <person name="Hibbett D.S."/>
            <person name="Martin F."/>
        </authorList>
    </citation>
    <scope>NUCLEOTIDE SEQUENCE [LARGE SCALE GENOMIC DNA]</scope>
    <source>
        <strain evidence="5 6">SS14</strain>
    </source>
</reference>
<dbReference type="InterPro" id="IPR043129">
    <property type="entry name" value="ATPase_NBD"/>
</dbReference>
<proteinExistence type="inferred from homology"/>
<evidence type="ECO:0000256" key="3">
    <source>
        <dbReference type="ARBA" id="ARBA00022840"/>
    </source>
</evidence>
<dbReference type="GO" id="GO:0005829">
    <property type="term" value="C:cytosol"/>
    <property type="evidence" value="ECO:0007669"/>
    <property type="project" value="TreeGrafter"/>
</dbReference>
<evidence type="ECO:0000313" key="5">
    <source>
        <dbReference type="EMBL" id="KIJ23624.1"/>
    </source>
</evidence>
<dbReference type="InterPro" id="IPR029047">
    <property type="entry name" value="HSP70_peptide-bd_sf"/>
</dbReference>
<gene>
    <name evidence="5" type="ORF">M422DRAFT_39529</name>
</gene>
<dbReference type="AlphaFoldDB" id="A0A0C9TNZ5"/>
<evidence type="ECO:0000256" key="2">
    <source>
        <dbReference type="ARBA" id="ARBA00022741"/>
    </source>
</evidence>
<dbReference type="OrthoDB" id="434160at2759"/>
<keyword evidence="6" id="KW-1185">Reference proteome</keyword>
<sequence>MTCVGIDLGNLASKIGVARHRGIDILTNEVSNRATPSLVGFGLKQRSIGEAAKTQEVSNFKNTIGSLKRLIGRSASDPEITEVEQRFVNAKLVDVDGTVGVNVRYLGEPASFTATQLVGMYLAKLRDIASVEVKQSVSDVVIAVPGWYTDVQRRALIDAARIANLNPLRIINDTTAVALGWGITKTDLPEPDQPPRHVVFIDIGHSNYSVAVVAFSKGQLSVKSTAYDRHFGGRDIDYALVQHFAKEFKTKYKIEVNSNAKAIFRLSAQIERIKKILSANNDAILNVESIMNDIDASSKLNREQLEGLIAGLLERVTGPIERALADANLTPDQIDTVEIVGGSTRIPAIRQRIQSVFSDRVISTTLNQDEAIARGATFACAMLSPVFRVREFAFHDISPYSVVISWDPSQDPTGDSERALEVFPRGNAIPSTKILSFARTGAFDLEAVYSDPKSLPGAINPFIAKVHVKNIDAAPIGADGYATVKVRTRLNPHGLLSFEGVYAEEVIEEEQPQQEQPMEVDGQNGEAPAPAPPKKRKVIKKDLPFIAGTTSLDSSILEKYTEQEGKMHAADKLVMETEDRKNALEEYVYDTRSKLEDRYAPFVQPQEKEKILAALQDAEDWLYTEEGEEAVKSAYVAKLDGLRALGDPIMNRWKSSEERPKAAAQLRETINSFLAQAQGNDERYSHIGEQEKQSVVEKAVTIQQWLDDRMVRQQEKPKNVEPVLTAKDIEKKREELIFFATPIMTKLKPKPVVETPPKQEEKKDQPPSGTQTPQEGDKSAPPEMDVD</sequence>
<evidence type="ECO:0008006" key="7">
    <source>
        <dbReference type="Google" id="ProtNLM"/>
    </source>
</evidence>
<dbReference type="SUPFAM" id="SSF100934">
    <property type="entry name" value="Heat shock protein 70kD (HSP70), C-terminal subdomain"/>
    <property type="match status" value="2"/>
</dbReference>
<keyword evidence="2" id="KW-0547">Nucleotide-binding</keyword>
<feature type="region of interest" description="Disordered" evidence="4">
    <location>
        <begin position="508"/>
        <end position="534"/>
    </location>
</feature>
<protein>
    <recommendedName>
        <fullName evidence="7">Heat shock protein 70</fullName>
    </recommendedName>
</protein>